<proteinExistence type="predicted"/>
<accession>A0ABR1VQG1</accession>
<dbReference type="GeneID" id="92088852"/>
<evidence type="ECO:0000313" key="2">
    <source>
        <dbReference type="EMBL" id="KAK8073481.1"/>
    </source>
</evidence>
<comment type="caution">
    <text evidence="2">The sequence shown here is derived from an EMBL/GenBank/DDBJ whole genome shotgun (WGS) entry which is preliminary data.</text>
</comment>
<dbReference type="EMBL" id="JAQQWL010000005">
    <property type="protein sequence ID" value="KAK8073481.1"/>
    <property type="molecule type" value="Genomic_DNA"/>
</dbReference>
<name>A0ABR1VQG1_9PEZI</name>
<evidence type="ECO:0000313" key="3">
    <source>
        <dbReference type="Proteomes" id="UP001480595"/>
    </source>
</evidence>
<sequence>MVVNYIPATPIVWEKVGVVEVEWIAGNVATSSKTAGNGRPVERAAGERVAKRSKVHAGNTTVCWRERLECANVEESLVGDRKWLWFMRSFGWIQVGMEIDFLFRVSFNPGPWRIQSSPMRFSNIPTPTKLAAGNDAPNSERTRRRRRCRRVFW</sequence>
<protein>
    <submittedName>
        <fullName evidence="2">Uncharacterized protein</fullName>
    </submittedName>
</protein>
<evidence type="ECO:0000256" key="1">
    <source>
        <dbReference type="SAM" id="MobiDB-lite"/>
    </source>
</evidence>
<organism evidence="2 3">
    <name type="scientific">Apiospora phragmitis</name>
    <dbReference type="NCBI Taxonomy" id="2905665"/>
    <lineage>
        <taxon>Eukaryota</taxon>
        <taxon>Fungi</taxon>
        <taxon>Dikarya</taxon>
        <taxon>Ascomycota</taxon>
        <taxon>Pezizomycotina</taxon>
        <taxon>Sordariomycetes</taxon>
        <taxon>Xylariomycetidae</taxon>
        <taxon>Amphisphaeriales</taxon>
        <taxon>Apiosporaceae</taxon>
        <taxon>Apiospora</taxon>
    </lineage>
</organism>
<dbReference type="RefSeq" id="XP_066717956.1">
    <property type="nucleotide sequence ID" value="XM_066855789.1"/>
</dbReference>
<keyword evidence="3" id="KW-1185">Reference proteome</keyword>
<reference evidence="2 3" key="1">
    <citation type="submission" date="2023-01" db="EMBL/GenBank/DDBJ databases">
        <title>Analysis of 21 Apiospora genomes using comparative genomics revels a genus with tremendous synthesis potential of carbohydrate active enzymes and secondary metabolites.</title>
        <authorList>
            <person name="Sorensen T."/>
        </authorList>
    </citation>
    <scope>NUCLEOTIDE SEQUENCE [LARGE SCALE GENOMIC DNA]</scope>
    <source>
        <strain evidence="2 3">CBS 135458</strain>
    </source>
</reference>
<dbReference type="Proteomes" id="UP001480595">
    <property type="component" value="Unassembled WGS sequence"/>
</dbReference>
<gene>
    <name evidence="2" type="ORF">PG994_004380</name>
</gene>
<feature type="region of interest" description="Disordered" evidence="1">
    <location>
        <begin position="124"/>
        <end position="143"/>
    </location>
</feature>